<sequence>MGELAAKTGITKRTIDYYTTLGLLKAERSSSNYRYYHVDAIEDLHYIERRKMEGLSLEEIRKELIERNAEALDVQEIRLKMLDLEQDVSKLIATLDDNQHSTQTIKKNITQESLALIKSLALLLH</sequence>
<organism evidence="3 4">
    <name type="scientific">Caryophanon latum</name>
    <dbReference type="NCBI Taxonomy" id="33977"/>
    <lineage>
        <taxon>Bacteria</taxon>
        <taxon>Bacillati</taxon>
        <taxon>Bacillota</taxon>
        <taxon>Bacilli</taxon>
        <taxon>Bacillales</taxon>
        <taxon>Caryophanaceae</taxon>
        <taxon>Caryophanon</taxon>
    </lineage>
</organism>
<name>A0A1C0YB17_9BACL</name>
<keyword evidence="1" id="KW-0238">DNA-binding</keyword>
<dbReference type="OrthoDB" id="9791488at2"/>
<evidence type="ECO:0000259" key="2">
    <source>
        <dbReference type="PROSITE" id="PS50937"/>
    </source>
</evidence>
<evidence type="ECO:0000313" key="3">
    <source>
        <dbReference type="EMBL" id="OCS84386.1"/>
    </source>
</evidence>
<dbReference type="InterPro" id="IPR000551">
    <property type="entry name" value="MerR-type_HTH_dom"/>
</dbReference>
<dbReference type="AlphaFoldDB" id="A0A1C0YB17"/>
<dbReference type="PANTHER" id="PTHR30204:SF95">
    <property type="entry name" value="HTH-TYPE TRANSCRIPTIONAL REGULATOR CUER"/>
    <property type="match status" value="1"/>
</dbReference>
<comment type="caution">
    <text evidence="3">The sequence shown here is derived from an EMBL/GenBank/DDBJ whole genome shotgun (WGS) entry which is preliminary data.</text>
</comment>
<protein>
    <recommendedName>
        <fullName evidence="2">HTH merR-type domain-containing protein</fullName>
    </recommendedName>
</protein>
<dbReference type="InterPro" id="IPR009061">
    <property type="entry name" value="DNA-bd_dom_put_sf"/>
</dbReference>
<feature type="domain" description="HTH merR-type" evidence="2">
    <location>
        <begin position="1"/>
        <end position="66"/>
    </location>
</feature>
<dbReference type="GO" id="GO:0003700">
    <property type="term" value="F:DNA-binding transcription factor activity"/>
    <property type="evidence" value="ECO:0007669"/>
    <property type="project" value="InterPro"/>
</dbReference>
<dbReference type="SMART" id="SM00422">
    <property type="entry name" value="HTH_MERR"/>
    <property type="match status" value="1"/>
</dbReference>
<dbReference type="EMBL" id="MATO01000078">
    <property type="protein sequence ID" value="OCS84386.1"/>
    <property type="molecule type" value="Genomic_DNA"/>
</dbReference>
<evidence type="ECO:0000313" key="4">
    <source>
        <dbReference type="Proteomes" id="UP000093482"/>
    </source>
</evidence>
<evidence type="ECO:0000256" key="1">
    <source>
        <dbReference type="ARBA" id="ARBA00023125"/>
    </source>
</evidence>
<dbReference type="PANTHER" id="PTHR30204">
    <property type="entry name" value="REDOX-CYCLING DRUG-SENSING TRANSCRIPTIONAL ACTIVATOR SOXR"/>
    <property type="match status" value="1"/>
</dbReference>
<keyword evidence="4" id="KW-1185">Reference proteome</keyword>
<dbReference type="Gene3D" id="1.10.1660.10">
    <property type="match status" value="1"/>
</dbReference>
<proteinExistence type="predicted"/>
<gene>
    <name evidence="3" type="ORF">A6K76_03080</name>
</gene>
<dbReference type="Proteomes" id="UP000093482">
    <property type="component" value="Unassembled WGS sequence"/>
</dbReference>
<dbReference type="GO" id="GO:0003677">
    <property type="term" value="F:DNA binding"/>
    <property type="evidence" value="ECO:0007669"/>
    <property type="project" value="UniProtKB-KW"/>
</dbReference>
<dbReference type="InterPro" id="IPR047057">
    <property type="entry name" value="MerR_fam"/>
</dbReference>
<reference evidence="3 4" key="1">
    <citation type="submission" date="2016-07" db="EMBL/GenBank/DDBJ databases">
        <title>Caryophanon latum genome sequencing.</title>
        <authorList>
            <person name="Verma A."/>
            <person name="Pal Y."/>
            <person name="Krishnamurthi S."/>
        </authorList>
    </citation>
    <scope>NUCLEOTIDE SEQUENCE [LARGE SCALE GENOMIC DNA]</scope>
    <source>
        <strain evidence="3 4">DSM 14151</strain>
    </source>
</reference>
<accession>A0A1C0YB17</accession>
<dbReference type="PROSITE" id="PS50937">
    <property type="entry name" value="HTH_MERR_2"/>
    <property type="match status" value="1"/>
</dbReference>
<dbReference type="SUPFAM" id="SSF46955">
    <property type="entry name" value="Putative DNA-binding domain"/>
    <property type="match status" value="1"/>
</dbReference>
<dbReference type="Pfam" id="PF13411">
    <property type="entry name" value="MerR_1"/>
    <property type="match status" value="1"/>
</dbReference>